<dbReference type="InterPro" id="IPR009057">
    <property type="entry name" value="Homeodomain-like_sf"/>
</dbReference>
<dbReference type="OrthoDB" id="8479510at2"/>
<evidence type="ECO:0000256" key="1">
    <source>
        <dbReference type="SAM" id="MobiDB-lite"/>
    </source>
</evidence>
<dbReference type="Proteomes" id="UP000325787">
    <property type="component" value="Chromosome"/>
</dbReference>
<organism evidence="2 3">
    <name type="scientific">Saccharothrix syringae</name>
    <name type="common">Nocardiopsis syringae</name>
    <dbReference type="NCBI Taxonomy" id="103733"/>
    <lineage>
        <taxon>Bacteria</taxon>
        <taxon>Bacillati</taxon>
        <taxon>Actinomycetota</taxon>
        <taxon>Actinomycetes</taxon>
        <taxon>Pseudonocardiales</taxon>
        <taxon>Pseudonocardiaceae</taxon>
        <taxon>Saccharothrix</taxon>
    </lineage>
</organism>
<protein>
    <submittedName>
        <fullName evidence="2">Uncharacterized protein</fullName>
    </submittedName>
</protein>
<feature type="region of interest" description="Disordered" evidence="1">
    <location>
        <begin position="31"/>
        <end position="66"/>
    </location>
</feature>
<dbReference type="KEGG" id="ssyi:EKG83_10000"/>
<dbReference type="EMBL" id="CP034550">
    <property type="protein sequence ID" value="QFZ17767.1"/>
    <property type="molecule type" value="Genomic_DNA"/>
</dbReference>
<dbReference type="RefSeq" id="WP_153277978.1">
    <property type="nucleotide sequence ID" value="NZ_CP034550.1"/>
</dbReference>
<reference evidence="3" key="1">
    <citation type="journal article" date="2021" name="Curr. Microbiol.">
        <title>Complete genome of nocamycin-producing strain Saccharothrix syringae NRRL B-16468 reveals the biosynthetic potential for secondary metabolites.</title>
        <authorList>
            <person name="Mo X."/>
            <person name="Yang S."/>
        </authorList>
    </citation>
    <scope>NUCLEOTIDE SEQUENCE [LARGE SCALE GENOMIC DNA]</scope>
    <source>
        <strain evidence="3">ATCC 51364 / DSM 43886 / JCM 6844 / KCTC 9398 / NBRC 14523 / NRRL B-16468 / INA 2240</strain>
    </source>
</reference>
<keyword evidence="3" id="KW-1185">Reference proteome</keyword>
<dbReference type="Pfam" id="PF13551">
    <property type="entry name" value="HTH_29"/>
    <property type="match status" value="1"/>
</dbReference>
<dbReference type="AlphaFoldDB" id="A0A5Q0GUL4"/>
<gene>
    <name evidence="2" type="ORF">EKG83_10000</name>
</gene>
<sequence length="66" mass="7166">MAPPRVARLLRVSRKSAYGWHARWRTGGVEVPRSRGPCGRRSRMRPDLADPAADGLHPAAAGPPGR</sequence>
<accession>A0A5Q0GUL4</accession>
<dbReference type="SUPFAM" id="SSF46689">
    <property type="entry name" value="Homeodomain-like"/>
    <property type="match status" value="1"/>
</dbReference>
<evidence type="ECO:0000313" key="2">
    <source>
        <dbReference type="EMBL" id="QFZ17767.1"/>
    </source>
</evidence>
<name>A0A5Q0GUL4_SACSY</name>
<proteinExistence type="predicted"/>
<evidence type="ECO:0000313" key="3">
    <source>
        <dbReference type="Proteomes" id="UP000325787"/>
    </source>
</evidence>